<dbReference type="EMBL" id="GBRH01273421">
    <property type="protein sequence ID" value="JAD24474.1"/>
    <property type="molecule type" value="Transcribed_RNA"/>
</dbReference>
<reference evidence="1" key="2">
    <citation type="journal article" date="2015" name="Data Brief">
        <title>Shoot transcriptome of the giant reed, Arundo donax.</title>
        <authorList>
            <person name="Barrero R.A."/>
            <person name="Guerrero F.D."/>
            <person name="Moolhuijzen P."/>
            <person name="Goolsby J.A."/>
            <person name="Tidwell J."/>
            <person name="Bellgard S.E."/>
            <person name="Bellgard M.I."/>
        </authorList>
    </citation>
    <scope>NUCLEOTIDE SEQUENCE</scope>
    <source>
        <tissue evidence="1">Shoot tissue taken approximately 20 cm above the soil surface</tissue>
    </source>
</reference>
<protein>
    <submittedName>
        <fullName evidence="1">Uncharacterized protein</fullName>
    </submittedName>
</protein>
<reference evidence="1" key="1">
    <citation type="submission" date="2014-09" db="EMBL/GenBank/DDBJ databases">
        <authorList>
            <person name="Magalhaes I.L.F."/>
            <person name="Oliveira U."/>
            <person name="Santos F.R."/>
            <person name="Vidigal T.H.D.A."/>
            <person name="Brescovit A.D."/>
            <person name="Santos A.J."/>
        </authorList>
    </citation>
    <scope>NUCLEOTIDE SEQUENCE</scope>
    <source>
        <tissue evidence="1">Shoot tissue taken approximately 20 cm above the soil surface</tissue>
    </source>
</reference>
<organism evidence="1">
    <name type="scientific">Arundo donax</name>
    <name type="common">Giant reed</name>
    <name type="synonym">Donax arundinaceus</name>
    <dbReference type="NCBI Taxonomy" id="35708"/>
    <lineage>
        <taxon>Eukaryota</taxon>
        <taxon>Viridiplantae</taxon>
        <taxon>Streptophyta</taxon>
        <taxon>Embryophyta</taxon>
        <taxon>Tracheophyta</taxon>
        <taxon>Spermatophyta</taxon>
        <taxon>Magnoliopsida</taxon>
        <taxon>Liliopsida</taxon>
        <taxon>Poales</taxon>
        <taxon>Poaceae</taxon>
        <taxon>PACMAD clade</taxon>
        <taxon>Arundinoideae</taxon>
        <taxon>Arundineae</taxon>
        <taxon>Arundo</taxon>
    </lineage>
</organism>
<evidence type="ECO:0000313" key="1">
    <source>
        <dbReference type="EMBL" id="JAD24474.1"/>
    </source>
</evidence>
<name>A0A0A8YEC5_ARUDO</name>
<sequence length="49" mass="5607">MDSPNSLSLFLLNFRKRRECPNQHQAGRNISLHNLFLLFGQAFSTQTTG</sequence>
<dbReference type="AlphaFoldDB" id="A0A0A8YEC5"/>
<accession>A0A0A8YEC5</accession>
<proteinExistence type="predicted"/>